<dbReference type="CDD" id="cd00229">
    <property type="entry name" value="SGNH_hydrolase"/>
    <property type="match status" value="1"/>
</dbReference>
<gene>
    <name evidence="2" type="ORF">FHP06_09185</name>
</gene>
<dbReference type="GO" id="GO:0016787">
    <property type="term" value="F:hydrolase activity"/>
    <property type="evidence" value="ECO:0007669"/>
    <property type="project" value="UniProtKB-KW"/>
</dbReference>
<dbReference type="SUPFAM" id="SSF52266">
    <property type="entry name" value="SGNH hydrolase"/>
    <property type="match status" value="1"/>
</dbReference>
<reference evidence="2 3" key="1">
    <citation type="submission" date="2019-06" db="EMBL/GenBank/DDBJ databases">
        <title>Aeromicrobium sp. nov., isolated from a maize field.</title>
        <authorList>
            <person name="Lin S.-Y."/>
            <person name="Tsai C.-F."/>
            <person name="Young C.-C."/>
        </authorList>
    </citation>
    <scope>NUCLEOTIDE SEQUENCE [LARGE SCALE GENOMIC DNA]</scope>
    <source>
        <strain evidence="2 3">CC-CFT486</strain>
    </source>
</reference>
<protein>
    <submittedName>
        <fullName evidence="2">SGNH/GDSL hydrolase family protein</fullName>
    </submittedName>
</protein>
<name>A0A5C8NHQ2_9ACTN</name>
<feature type="region of interest" description="Disordered" evidence="1">
    <location>
        <begin position="370"/>
        <end position="396"/>
    </location>
</feature>
<dbReference type="EMBL" id="VDUX01000004">
    <property type="protein sequence ID" value="TXL60606.1"/>
    <property type="molecule type" value="Genomic_DNA"/>
</dbReference>
<evidence type="ECO:0000313" key="2">
    <source>
        <dbReference type="EMBL" id="TXL60606.1"/>
    </source>
</evidence>
<proteinExistence type="predicted"/>
<keyword evidence="2" id="KW-0378">Hydrolase</keyword>
<dbReference type="AlphaFoldDB" id="A0A5C8NHQ2"/>
<dbReference type="OrthoDB" id="8215557at2"/>
<evidence type="ECO:0000256" key="1">
    <source>
        <dbReference type="SAM" id="MobiDB-lite"/>
    </source>
</evidence>
<dbReference type="Gene3D" id="3.40.50.1110">
    <property type="entry name" value="SGNH hydrolase"/>
    <property type="match status" value="1"/>
</dbReference>
<sequence>MAAGLVVAGALAWFVLARPSSGTAEKPRPVTFGDLMHPMSTEVLGPDEVKASLRTRPPKWGDREEIRWDRDDVFTYSLPPQPLGTHFGGLTLDDAAEFFLNNSVAKGVDVRFVVTGRRFAIHYKTYRQSEARVWLDGRPVSKKAFWVDDTDGRDDWLVITLPKTRTVTVRFEGPTIFSGVEHSADEPVTVKAAKPEFTIGVVSDSMYEPSPYKGSISRSAAPTLATLTGFRVWNMAQSGTGYLNAGLQVPLAGYFNLSESTRYGSEERLQAIDTAPIDALLVNGSLNDSAMYSADAYRDAVDRFLTAVEMRLPTTPIVIVGVEPISSDTIPDHPTPMYLEMTDVLRQAAAEHDNVVGFIDPYTDNWLTGTGSAKHPRGDGNQDKYIGPDGIHPNGRGQVFYQRRVVEQLRTLPVNPRDAHPAGD</sequence>
<accession>A0A5C8NHQ2</accession>
<dbReference type="Proteomes" id="UP000321571">
    <property type="component" value="Unassembled WGS sequence"/>
</dbReference>
<comment type="caution">
    <text evidence="2">The sequence shown here is derived from an EMBL/GenBank/DDBJ whole genome shotgun (WGS) entry which is preliminary data.</text>
</comment>
<dbReference type="RefSeq" id="WP_147686053.1">
    <property type="nucleotide sequence ID" value="NZ_VDUX01000004.1"/>
</dbReference>
<organism evidence="2 3">
    <name type="scientific">Aeromicrobium terrae</name>
    <dbReference type="NCBI Taxonomy" id="2498846"/>
    <lineage>
        <taxon>Bacteria</taxon>
        <taxon>Bacillati</taxon>
        <taxon>Actinomycetota</taxon>
        <taxon>Actinomycetes</taxon>
        <taxon>Propionibacteriales</taxon>
        <taxon>Nocardioidaceae</taxon>
        <taxon>Aeromicrobium</taxon>
    </lineage>
</organism>
<keyword evidence="3" id="KW-1185">Reference proteome</keyword>
<dbReference type="InterPro" id="IPR036514">
    <property type="entry name" value="SGNH_hydro_sf"/>
</dbReference>
<evidence type="ECO:0000313" key="3">
    <source>
        <dbReference type="Proteomes" id="UP000321571"/>
    </source>
</evidence>